<dbReference type="EMBL" id="JAWJWF010000046">
    <property type="protein sequence ID" value="KAK6624242.1"/>
    <property type="molecule type" value="Genomic_DNA"/>
</dbReference>
<feature type="region of interest" description="Disordered" evidence="1">
    <location>
        <begin position="1"/>
        <end position="45"/>
    </location>
</feature>
<sequence length="108" mass="11937">MKDERAVQKVAEPGSPRGETRKRRGTRLAGTGAFDSPEVGSRRGRWERGSRRSIFNENDGIEANVFVFDLSQKAGPERGPCRGICWAWGISANLVRSRVPVNVPECVP</sequence>
<evidence type="ECO:0000313" key="3">
    <source>
        <dbReference type="Proteomes" id="UP001359485"/>
    </source>
</evidence>
<reference evidence="2 3" key="1">
    <citation type="submission" date="2023-09" db="EMBL/GenBank/DDBJ databases">
        <title>Genomes of two closely related lineages of the louse Polyplax serrata with different host specificities.</title>
        <authorList>
            <person name="Martinu J."/>
            <person name="Tarabai H."/>
            <person name="Stefka J."/>
            <person name="Hypsa V."/>
        </authorList>
    </citation>
    <scope>NUCLEOTIDE SEQUENCE [LARGE SCALE GENOMIC DNA]</scope>
    <source>
        <strain evidence="2">98ZLc_SE</strain>
    </source>
</reference>
<evidence type="ECO:0000313" key="2">
    <source>
        <dbReference type="EMBL" id="KAK6624242.1"/>
    </source>
</evidence>
<proteinExistence type="predicted"/>
<organism evidence="2 3">
    <name type="scientific">Polyplax serrata</name>
    <name type="common">Common mouse louse</name>
    <dbReference type="NCBI Taxonomy" id="468196"/>
    <lineage>
        <taxon>Eukaryota</taxon>
        <taxon>Metazoa</taxon>
        <taxon>Ecdysozoa</taxon>
        <taxon>Arthropoda</taxon>
        <taxon>Hexapoda</taxon>
        <taxon>Insecta</taxon>
        <taxon>Pterygota</taxon>
        <taxon>Neoptera</taxon>
        <taxon>Paraneoptera</taxon>
        <taxon>Psocodea</taxon>
        <taxon>Troctomorpha</taxon>
        <taxon>Phthiraptera</taxon>
        <taxon>Anoplura</taxon>
        <taxon>Polyplacidae</taxon>
        <taxon>Polyplax</taxon>
    </lineage>
</organism>
<protein>
    <submittedName>
        <fullName evidence="2">Uncharacterized protein</fullName>
    </submittedName>
</protein>
<dbReference type="Proteomes" id="UP001359485">
    <property type="component" value="Unassembled WGS sequence"/>
</dbReference>
<name>A0ABR1APQ9_POLSC</name>
<gene>
    <name evidence="2" type="ORF">RUM44_011101</name>
</gene>
<evidence type="ECO:0000256" key="1">
    <source>
        <dbReference type="SAM" id="MobiDB-lite"/>
    </source>
</evidence>
<comment type="caution">
    <text evidence="2">The sequence shown here is derived from an EMBL/GenBank/DDBJ whole genome shotgun (WGS) entry which is preliminary data.</text>
</comment>
<accession>A0ABR1APQ9</accession>
<keyword evidence="3" id="KW-1185">Reference proteome</keyword>